<organism evidence="8 9">
    <name type="scientific">Rhodoplanes roseus</name>
    <dbReference type="NCBI Taxonomy" id="29409"/>
    <lineage>
        <taxon>Bacteria</taxon>
        <taxon>Pseudomonadati</taxon>
        <taxon>Pseudomonadota</taxon>
        <taxon>Alphaproteobacteria</taxon>
        <taxon>Hyphomicrobiales</taxon>
        <taxon>Nitrobacteraceae</taxon>
        <taxon>Rhodoplanes</taxon>
    </lineage>
</organism>
<dbReference type="EMBL" id="NPEX01000195">
    <property type="protein sequence ID" value="RAI41288.1"/>
    <property type="molecule type" value="Genomic_DNA"/>
</dbReference>
<comment type="caution">
    <text evidence="8">The sequence shown here is derived from an EMBL/GenBank/DDBJ whole genome shotgun (WGS) entry which is preliminary data.</text>
</comment>
<dbReference type="Gene3D" id="3.60.15.10">
    <property type="entry name" value="Ribonuclease Z/Hydroxyacylglutathione hydrolase-like"/>
    <property type="match status" value="1"/>
</dbReference>
<accession>A0A327L0U1</accession>
<dbReference type="InterPro" id="IPR036866">
    <property type="entry name" value="RibonucZ/Hydroxyglut_hydro"/>
</dbReference>
<proteinExistence type="inferred from homology"/>
<feature type="domain" description="Metallo-beta-lactamase" evidence="7">
    <location>
        <begin position="50"/>
        <end position="262"/>
    </location>
</feature>
<evidence type="ECO:0000256" key="6">
    <source>
        <dbReference type="HAMAP-Rule" id="MF_00653"/>
    </source>
</evidence>
<evidence type="ECO:0000256" key="2">
    <source>
        <dbReference type="ARBA" id="ARBA00008481"/>
    </source>
</evidence>
<sequence length="298" mass="31579">MTAVVLGSAAGGGVPQWNCRCEVCERARRPGGSVRARTQTCVAVSADGERWVLLNAPPDLRQQILETAALAPRSGNGLRHSPVAGVVLTGAEIDQAAGLLHLREAQPFTTLASGYVHTVLATNPMFEALDEAVVERRTLLPATPVELAGLTVELFPVPGKVPLWLEQAVGDAPADGAVMGVSIEAGGRSLVFVPEVAAIVPAIRARLAAADVVLIDGTLFTDDEMIRSGTGRKTGRRMGHLPIAGEDGSLRTLSFLRKRRIYIHLNNTNPVLIEDSPERRVVADAGWEIATDGMEIAP</sequence>
<keyword evidence="4 6" id="KW-0813">Transport</keyword>
<keyword evidence="9" id="KW-1185">Reference proteome</keyword>
<reference evidence="8 9" key="1">
    <citation type="submission" date="2017-07" db="EMBL/GenBank/DDBJ databases">
        <title>Draft Genome Sequences of Select Purple Nonsulfur Bacteria.</title>
        <authorList>
            <person name="Lasarre B."/>
            <person name="Mckinlay J.B."/>
        </authorList>
    </citation>
    <scope>NUCLEOTIDE SEQUENCE [LARGE SCALE GENOMIC DNA]</scope>
    <source>
        <strain evidence="8 9">DSM 5909</strain>
    </source>
</reference>
<comment type="similarity">
    <text evidence="2 6">Belongs to the PqqB family.</text>
</comment>
<evidence type="ECO:0000256" key="4">
    <source>
        <dbReference type="ARBA" id="ARBA00022448"/>
    </source>
</evidence>
<dbReference type="InterPro" id="IPR001279">
    <property type="entry name" value="Metallo-B-lactamas"/>
</dbReference>
<keyword evidence="5 6" id="KW-0884">PQQ biosynthesis</keyword>
<evidence type="ECO:0000259" key="7">
    <source>
        <dbReference type="Pfam" id="PF12706"/>
    </source>
</evidence>
<dbReference type="NCBIfam" id="TIGR02108">
    <property type="entry name" value="PQQ_syn_pqqB"/>
    <property type="match status" value="1"/>
</dbReference>
<dbReference type="AlphaFoldDB" id="A0A327L0U1"/>
<evidence type="ECO:0000313" key="8">
    <source>
        <dbReference type="EMBL" id="RAI41288.1"/>
    </source>
</evidence>
<gene>
    <name evidence="6" type="primary">pqqB</name>
    <name evidence="8" type="ORF">CH341_22005</name>
</gene>
<comment type="pathway">
    <text evidence="1 6">Cofactor biosynthesis; pyrroloquinoline quinone biosynthesis.</text>
</comment>
<dbReference type="SUPFAM" id="SSF56281">
    <property type="entry name" value="Metallo-hydrolase/oxidoreductase"/>
    <property type="match status" value="1"/>
</dbReference>
<protein>
    <recommendedName>
        <fullName evidence="3 6">Coenzyme PQQ synthesis protein B</fullName>
    </recommendedName>
    <alternativeName>
        <fullName evidence="6">Pyrroloquinoline quinone biosynthesis protein B</fullName>
    </alternativeName>
</protein>
<dbReference type="RefSeq" id="WP_111421142.1">
    <property type="nucleotide sequence ID" value="NZ_NPEX01000195.1"/>
</dbReference>
<dbReference type="UniPathway" id="UPA00539"/>
<evidence type="ECO:0000313" key="9">
    <source>
        <dbReference type="Proteomes" id="UP000249130"/>
    </source>
</evidence>
<dbReference type="InterPro" id="IPR011842">
    <property type="entry name" value="PQQ_synth_PqqB"/>
</dbReference>
<evidence type="ECO:0000256" key="5">
    <source>
        <dbReference type="ARBA" id="ARBA00022905"/>
    </source>
</evidence>
<dbReference type="GO" id="GO:0018189">
    <property type="term" value="P:pyrroloquinoline quinone biosynthetic process"/>
    <property type="evidence" value="ECO:0007669"/>
    <property type="project" value="UniProtKB-UniRule"/>
</dbReference>
<evidence type="ECO:0000256" key="1">
    <source>
        <dbReference type="ARBA" id="ARBA00004886"/>
    </source>
</evidence>
<comment type="function">
    <text evidence="6">May be involved in the transport of PQQ or its precursor to the periplasm.</text>
</comment>
<evidence type="ECO:0000256" key="3">
    <source>
        <dbReference type="ARBA" id="ARBA00015084"/>
    </source>
</evidence>
<name>A0A327L0U1_9BRAD</name>
<dbReference type="Proteomes" id="UP000249130">
    <property type="component" value="Unassembled WGS sequence"/>
</dbReference>
<dbReference type="OrthoDB" id="9778305at2"/>
<dbReference type="Pfam" id="PF12706">
    <property type="entry name" value="Lactamase_B_2"/>
    <property type="match status" value="1"/>
</dbReference>
<dbReference type="HAMAP" id="MF_00653">
    <property type="entry name" value="PQQ_syn_PqqB"/>
    <property type="match status" value="1"/>
</dbReference>